<proteinExistence type="predicted"/>
<accession>A0A2A5T5F7</accession>
<dbReference type="InterPro" id="IPR008523">
    <property type="entry name" value="DUF805"/>
</dbReference>
<reference evidence="3" key="1">
    <citation type="submission" date="2017-04" db="EMBL/GenBank/DDBJ databases">
        <title>Genome evolution of the luminous symbionts of deep sea anglerfish.</title>
        <authorList>
            <person name="Hendry T.A."/>
        </authorList>
    </citation>
    <scope>NUCLEOTIDE SEQUENCE [LARGE SCALE GENOMIC DNA]</scope>
</reference>
<gene>
    <name evidence="2" type="ORF">BTN49_0992</name>
</gene>
<dbReference type="PANTHER" id="PTHR34980">
    <property type="entry name" value="INNER MEMBRANE PROTEIN-RELATED-RELATED"/>
    <property type="match status" value="1"/>
</dbReference>
<feature type="transmembrane region" description="Helical" evidence="1">
    <location>
        <begin position="52"/>
        <end position="70"/>
    </location>
</feature>
<keyword evidence="1" id="KW-0472">Membrane</keyword>
<keyword evidence="1" id="KW-0812">Transmembrane</keyword>
<protein>
    <submittedName>
        <fullName evidence="2">Integral membrane protein</fullName>
    </submittedName>
</protein>
<evidence type="ECO:0000256" key="1">
    <source>
        <dbReference type="SAM" id="Phobius"/>
    </source>
</evidence>
<dbReference type="Proteomes" id="UP000219020">
    <property type="component" value="Unassembled WGS sequence"/>
</dbReference>
<keyword evidence="3" id="KW-1185">Reference proteome</keyword>
<feature type="transmembrane region" description="Helical" evidence="1">
    <location>
        <begin position="23"/>
        <end position="40"/>
    </location>
</feature>
<dbReference type="GO" id="GO:0005886">
    <property type="term" value="C:plasma membrane"/>
    <property type="evidence" value="ECO:0007669"/>
    <property type="project" value="TreeGrafter"/>
</dbReference>
<dbReference type="GeneID" id="66951322"/>
<feature type="transmembrane region" description="Helical" evidence="1">
    <location>
        <begin position="82"/>
        <end position="103"/>
    </location>
</feature>
<dbReference type="EMBL" id="NBYY01000010">
    <property type="protein sequence ID" value="PCS23395.1"/>
    <property type="molecule type" value="Genomic_DNA"/>
</dbReference>
<dbReference type="OrthoDB" id="9812349at2"/>
<comment type="caution">
    <text evidence="2">The sequence shown here is derived from an EMBL/GenBank/DDBJ whole genome shotgun (WGS) entry which is preliminary data.</text>
</comment>
<dbReference type="AlphaFoldDB" id="A0A2A5T5F7"/>
<dbReference type="PANTHER" id="PTHR34980:SF2">
    <property type="entry name" value="INNER MEMBRANE PROTEIN YHAH-RELATED"/>
    <property type="match status" value="1"/>
</dbReference>
<keyword evidence="1" id="KW-1133">Transmembrane helix</keyword>
<name>A0A2A5T5F7_9GAMM</name>
<sequence>MNWYIGVLKQYAVFKGRVRRKEYWMFIMFNMLFSTILSQLDKIIGTYHPELGFGTLSVIYGIAVFLPTLSVTVRRLHDYDYVGWWALLGLVPFGVILLLILHAREGTKGDNRFGSDPKRYKNESTMSI</sequence>
<dbReference type="Pfam" id="PF05656">
    <property type="entry name" value="DUF805"/>
    <property type="match status" value="1"/>
</dbReference>
<evidence type="ECO:0000313" key="2">
    <source>
        <dbReference type="EMBL" id="PCS23395.1"/>
    </source>
</evidence>
<dbReference type="RefSeq" id="WP_097356119.1">
    <property type="nucleotide sequence ID" value="NZ_CAWNJE010000019.1"/>
</dbReference>
<organism evidence="2 3">
    <name type="scientific">Candidatus Enterovibrio escicola</name>
    <dbReference type="NCBI Taxonomy" id="1927127"/>
    <lineage>
        <taxon>Bacteria</taxon>
        <taxon>Pseudomonadati</taxon>
        <taxon>Pseudomonadota</taxon>
        <taxon>Gammaproteobacteria</taxon>
        <taxon>Vibrionales</taxon>
        <taxon>Vibrionaceae</taxon>
        <taxon>Enterovibrio</taxon>
    </lineage>
</organism>
<evidence type="ECO:0000313" key="3">
    <source>
        <dbReference type="Proteomes" id="UP000219020"/>
    </source>
</evidence>